<protein>
    <submittedName>
        <fullName evidence="2">Sulfate permease</fullName>
    </submittedName>
</protein>
<keyword evidence="1" id="KW-1133">Transmembrane helix</keyword>
<feature type="transmembrane region" description="Helical" evidence="1">
    <location>
        <begin position="40"/>
        <end position="60"/>
    </location>
</feature>
<keyword evidence="3" id="KW-1185">Reference proteome</keyword>
<dbReference type="GO" id="GO:0005886">
    <property type="term" value="C:plasma membrane"/>
    <property type="evidence" value="ECO:0007669"/>
    <property type="project" value="TreeGrafter"/>
</dbReference>
<proteinExistence type="predicted"/>
<feature type="transmembrane region" description="Helical" evidence="1">
    <location>
        <begin position="12"/>
        <end position="34"/>
    </location>
</feature>
<dbReference type="EMBL" id="CP038267">
    <property type="protein sequence ID" value="QBR91698.1"/>
    <property type="molecule type" value="Genomic_DNA"/>
</dbReference>
<reference evidence="2 3" key="1">
    <citation type="submission" date="2019-03" db="EMBL/GenBank/DDBJ databases">
        <title>Three New Species of Nocardioides, Nocardioides euryhalodurans sp. nov., Nocardioides seonyuensis sp. nov. and Nocardioides eburneoflavus sp. nov., Iolated from Soil.</title>
        <authorList>
            <person name="Roh S.G."/>
            <person name="Lee C."/>
            <person name="Kim M.-K."/>
            <person name="Kim S.B."/>
        </authorList>
    </citation>
    <scope>NUCLEOTIDE SEQUENCE [LARGE SCALE GENOMIC DNA]</scope>
    <source>
        <strain evidence="2 3">MMS17-SY117</strain>
    </source>
</reference>
<dbReference type="InterPro" id="IPR005325">
    <property type="entry name" value="DUF308_memb"/>
</dbReference>
<name>A0A4P7GIB9_9ACTN</name>
<dbReference type="Proteomes" id="UP000294894">
    <property type="component" value="Chromosome"/>
</dbReference>
<dbReference type="PANTHER" id="PTHR34989">
    <property type="entry name" value="PROTEIN HDED"/>
    <property type="match status" value="1"/>
</dbReference>
<sequence>MSDGAAEKSRTWWDWVLGGLLLVGGVVVIGHAVVATAVSVIFLGWLIFAAGLMVLVMSLFRIGKDGFWIGLLEGGLLAVLGFVFLRNPEAAALTLTLIAGALFLSTGIARLAAAVQVEEARGALIFSGAVSSLLGLLVIFNLVTATFTLLGILLGVQMLTEGLAVLISGRQALSTRRAGVGQPAVS</sequence>
<feature type="transmembrane region" description="Helical" evidence="1">
    <location>
        <begin position="67"/>
        <end position="85"/>
    </location>
</feature>
<dbReference type="KEGG" id="noy:EXE57_05015"/>
<dbReference type="AlphaFoldDB" id="A0A4P7GIB9"/>
<organism evidence="2 3">
    <name type="scientific">Nocardioides euryhalodurans</name>
    <dbReference type="NCBI Taxonomy" id="2518370"/>
    <lineage>
        <taxon>Bacteria</taxon>
        <taxon>Bacillati</taxon>
        <taxon>Actinomycetota</taxon>
        <taxon>Actinomycetes</taxon>
        <taxon>Propionibacteriales</taxon>
        <taxon>Nocardioidaceae</taxon>
        <taxon>Nocardioides</taxon>
    </lineage>
</organism>
<feature type="transmembrane region" description="Helical" evidence="1">
    <location>
        <begin position="91"/>
        <end position="111"/>
    </location>
</feature>
<feature type="transmembrane region" description="Helical" evidence="1">
    <location>
        <begin position="123"/>
        <end position="143"/>
    </location>
</feature>
<evidence type="ECO:0000313" key="2">
    <source>
        <dbReference type="EMBL" id="QBR91698.1"/>
    </source>
</evidence>
<dbReference type="PANTHER" id="PTHR34989:SF1">
    <property type="entry name" value="PROTEIN HDED"/>
    <property type="match status" value="1"/>
</dbReference>
<dbReference type="OrthoDB" id="5198585at2"/>
<gene>
    <name evidence="2" type="ORF">EXE57_05015</name>
</gene>
<keyword evidence="1" id="KW-0812">Transmembrane</keyword>
<evidence type="ECO:0000313" key="3">
    <source>
        <dbReference type="Proteomes" id="UP000294894"/>
    </source>
</evidence>
<dbReference type="InterPro" id="IPR052712">
    <property type="entry name" value="Acid_resist_chaperone_HdeD"/>
</dbReference>
<dbReference type="Pfam" id="PF03729">
    <property type="entry name" value="DUF308"/>
    <property type="match status" value="1"/>
</dbReference>
<feature type="transmembrane region" description="Helical" evidence="1">
    <location>
        <begin position="149"/>
        <end position="167"/>
    </location>
</feature>
<accession>A0A4P7GIB9</accession>
<evidence type="ECO:0000256" key="1">
    <source>
        <dbReference type="SAM" id="Phobius"/>
    </source>
</evidence>
<dbReference type="RefSeq" id="WP_135074567.1">
    <property type="nucleotide sequence ID" value="NZ_CP038267.1"/>
</dbReference>
<keyword evidence="1" id="KW-0472">Membrane</keyword>